<dbReference type="Gene3D" id="2.160.20.10">
    <property type="entry name" value="Single-stranded right-handed beta-helix, Pectin lyase-like"/>
    <property type="match status" value="2"/>
</dbReference>
<evidence type="ECO:0000256" key="18">
    <source>
        <dbReference type="SAM" id="SignalP"/>
    </source>
</evidence>
<accession>A0A834YVT6</accession>
<keyword evidence="10" id="KW-0063">Aspartyl esterase</keyword>
<dbReference type="PANTHER" id="PTHR31707">
    <property type="entry name" value="PECTINESTERASE"/>
    <property type="match status" value="1"/>
</dbReference>
<comment type="similarity">
    <text evidence="4">In the N-terminal section; belongs to the PMEI family.</text>
</comment>
<evidence type="ECO:0000256" key="12">
    <source>
        <dbReference type="ARBA" id="ARBA00023180"/>
    </source>
</evidence>
<dbReference type="PROSITE" id="PS00503">
    <property type="entry name" value="PECTINESTERASE_2"/>
    <property type="match status" value="2"/>
</dbReference>
<organism evidence="20 21">
    <name type="scientific">Tetracentron sinense</name>
    <name type="common">Spur-leaf</name>
    <dbReference type="NCBI Taxonomy" id="13715"/>
    <lineage>
        <taxon>Eukaryota</taxon>
        <taxon>Viridiplantae</taxon>
        <taxon>Streptophyta</taxon>
        <taxon>Embryophyta</taxon>
        <taxon>Tracheophyta</taxon>
        <taxon>Spermatophyta</taxon>
        <taxon>Magnoliopsida</taxon>
        <taxon>Trochodendrales</taxon>
        <taxon>Trochodendraceae</taxon>
        <taxon>Tetracentron</taxon>
    </lineage>
</organism>
<protein>
    <recommendedName>
        <fullName evidence="6">pectinesterase</fullName>
        <ecNumber evidence="6">3.1.1.11</ecNumber>
    </recommendedName>
</protein>
<feature type="domain" description="Pectinesterase inhibitor" evidence="19">
    <location>
        <begin position="633"/>
        <end position="785"/>
    </location>
</feature>
<evidence type="ECO:0000256" key="2">
    <source>
        <dbReference type="ARBA" id="ARBA00004613"/>
    </source>
</evidence>
<feature type="active site" evidence="16">
    <location>
        <position position="400"/>
    </location>
</feature>
<dbReference type="GO" id="GO:0005576">
    <property type="term" value="C:extracellular region"/>
    <property type="evidence" value="ECO:0007669"/>
    <property type="project" value="UniProtKB-SubCell"/>
</dbReference>
<dbReference type="UniPathway" id="UPA00545">
    <property type="reaction ID" value="UER00823"/>
</dbReference>
<keyword evidence="17" id="KW-1133">Transmembrane helix</keyword>
<keyword evidence="12" id="KW-0325">Glycoprotein</keyword>
<comment type="pathway">
    <text evidence="3">Glycan metabolism; pectin degradation; 2-dehydro-3-deoxy-D-gluconate from pectin: step 1/5.</text>
</comment>
<proteinExistence type="inferred from homology"/>
<dbReference type="AlphaFoldDB" id="A0A834YVT6"/>
<dbReference type="GO" id="GO:0045490">
    <property type="term" value="P:pectin catabolic process"/>
    <property type="evidence" value="ECO:0007669"/>
    <property type="project" value="UniProtKB-UniPathway"/>
</dbReference>
<keyword evidence="13" id="KW-0961">Cell wall biogenesis/degradation</keyword>
<dbReference type="CDD" id="cd15798">
    <property type="entry name" value="PMEI-like_3"/>
    <property type="match status" value="2"/>
</dbReference>
<dbReference type="FunFam" id="1.20.140.40:FF:000001">
    <property type="entry name" value="Pectinesterase"/>
    <property type="match status" value="1"/>
</dbReference>
<dbReference type="EC" id="3.1.1.11" evidence="6"/>
<comment type="similarity">
    <text evidence="5">In the C-terminal section; belongs to the pectinesterase family.</text>
</comment>
<feature type="transmembrane region" description="Helical" evidence="17">
    <location>
        <begin position="594"/>
        <end position="615"/>
    </location>
</feature>
<evidence type="ECO:0000256" key="3">
    <source>
        <dbReference type="ARBA" id="ARBA00005184"/>
    </source>
</evidence>
<feature type="domain" description="Pectinesterase inhibitor" evidence="19">
    <location>
        <begin position="31"/>
        <end position="184"/>
    </location>
</feature>
<evidence type="ECO:0000256" key="10">
    <source>
        <dbReference type="ARBA" id="ARBA00023085"/>
    </source>
</evidence>
<dbReference type="OrthoDB" id="2019149at2759"/>
<dbReference type="GO" id="GO:0004857">
    <property type="term" value="F:enzyme inhibitor activity"/>
    <property type="evidence" value="ECO:0007669"/>
    <property type="project" value="InterPro"/>
</dbReference>
<dbReference type="InterPro" id="IPR006501">
    <property type="entry name" value="Pectinesterase_inhib_dom"/>
</dbReference>
<evidence type="ECO:0000256" key="1">
    <source>
        <dbReference type="ARBA" id="ARBA00004196"/>
    </source>
</evidence>
<evidence type="ECO:0000256" key="17">
    <source>
        <dbReference type="SAM" id="Phobius"/>
    </source>
</evidence>
<evidence type="ECO:0000256" key="8">
    <source>
        <dbReference type="ARBA" id="ARBA00022729"/>
    </source>
</evidence>
<dbReference type="FunFam" id="1.20.140.40:FF:000004">
    <property type="entry name" value="Pectinesterase"/>
    <property type="match status" value="1"/>
</dbReference>
<evidence type="ECO:0000256" key="5">
    <source>
        <dbReference type="ARBA" id="ARBA00007786"/>
    </source>
</evidence>
<dbReference type="FunFam" id="2.160.20.10:FF:000001">
    <property type="entry name" value="Pectinesterase"/>
    <property type="match status" value="2"/>
</dbReference>
<dbReference type="InterPro" id="IPR033131">
    <property type="entry name" value="Pectinesterase_Asp_AS"/>
</dbReference>
<dbReference type="InterPro" id="IPR035513">
    <property type="entry name" value="Invertase/methylesterase_inhib"/>
</dbReference>
<keyword evidence="11" id="KW-1015">Disulfide bond</keyword>
<evidence type="ECO:0000256" key="7">
    <source>
        <dbReference type="ARBA" id="ARBA00022525"/>
    </source>
</evidence>
<gene>
    <name evidence="20" type="ORF">HHK36_020814</name>
</gene>
<evidence type="ECO:0000256" key="16">
    <source>
        <dbReference type="PROSITE-ProRule" id="PRU10040"/>
    </source>
</evidence>
<evidence type="ECO:0000256" key="14">
    <source>
        <dbReference type="ARBA" id="ARBA00047928"/>
    </source>
</evidence>
<evidence type="ECO:0000259" key="19">
    <source>
        <dbReference type="SMART" id="SM00856"/>
    </source>
</evidence>
<comment type="subcellular location">
    <subcellularLocation>
        <location evidence="1">Cell envelope</location>
    </subcellularLocation>
    <subcellularLocation>
        <location evidence="2">Secreted</location>
    </subcellularLocation>
</comment>
<evidence type="ECO:0000256" key="4">
    <source>
        <dbReference type="ARBA" id="ARBA00006027"/>
    </source>
</evidence>
<keyword evidence="9" id="KW-0378">Hydrolase</keyword>
<evidence type="ECO:0000313" key="21">
    <source>
        <dbReference type="Proteomes" id="UP000655225"/>
    </source>
</evidence>
<dbReference type="Pfam" id="PF01095">
    <property type="entry name" value="Pectinesterase"/>
    <property type="match status" value="2"/>
</dbReference>
<evidence type="ECO:0000256" key="6">
    <source>
        <dbReference type="ARBA" id="ARBA00013229"/>
    </source>
</evidence>
<dbReference type="Proteomes" id="UP000655225">
    <property type="component" value="Unassembled WGS sequence"/>
</dbReference>
<keyword evidence="17" id="KW-0472">Membrane</keyword>
<dbReference type="SMART" id="SM00856">
    <property type="entry name" value="PMEI"/>
    <property type="match status" value="2"/>
</dbReference>
<keyword evidence="21" id="KW-1185">Reference proteome</keyword>
<evidence type="ECO:0000256" key="15">
    <source>
        <dbReference type="ARBA" id="ARBA00057335"/>
    </source>
</evidence>
<dbReference type="SUPFAM" id="SSF101148">
    <property type="entry name" value="Plant invertase/pectin methylesterase inhibitor"/>
    <property type="match status" value="2"/>
</dbReference>
<comment type="caution">
    <text evidence="20">The sequence shown here is derived from an EMBL/GenBank/DDBJ whole genome shotgun (WGS) entry which is preliminary data.</text>
</comment>
<comment type="function">
    <text evidence="15">Acts in the modification of cell walls via demethylesterification of cell wall pectin.</text>
</comment>
<reference evidence="20 21" key="1">
    <citation type="submission" date="2020-04" db="EMBL/GenBank/DDBJ databases">
        <title>Plant Genome Project.</title>
        <authorList>
            <person name="Zhang R.-G."/>
        </authorList>
    </citation>
    <scope>NUCLEOTIDE SEQUENCE [LARGE SCALE GENOMIC DNA]</scope>
    <source>
        <strain evidence="20">YNK0</strain>
        <tissue evidence="20">Leaf</tissue>
    </source>
</reference>
<keyword evidence="8 18" id="KW-0732">Signal</keyword>
<name>A0A834YVT6_TETSI</name>
<evidence type="ECO:0000256" key="9">
    <source>
        <dbReference type="ARBA" id="ARBA00022801"/>
    </source>
</evidence>
<dbReference type="InterPro" id="IPR012334">
    <property type="entry name" value="Pectin_lyas_fold"/>
</dbReference>
<dbReference type="OMA" id="NNCHELM"/>
<dbReference type="SUPFAM" id="SSF51126">
    <property type="entry name" value="Pectin lyase-like"/>
    <property type="match status" value="2"/>
</dbReference>
<dbReference type="InterPro" id="IPR000070">
    <property type="entry name" value="Pectinesterase_cat"/>
</dbReference>
<keyword evidence="7" id="KW-0964">Secreted</keyword>
<dbReference type="Pfam" id="PF04043">
    <property type="entry name" value="PMEI"/>
    <property type="match status" value="2"/>
</dbReference>
<dbReference type="NCBIfam" id="TIGR01614">
    <property type="entry name" value="PME_inhib"/>
    <property type="match status" value="2"/>
</dbReference>
<evidence type="ECO:0000313" key="20">
    <source>
        <dbReference type="EMBL" id="KAF8394600.1"/>
    </source>
</evidence>
<feature type="chain" id="PRO_5032979252" description="pectinesterase" evidence="18">
    <location>
        <begin position="25"/>
        <end position="1155"/>
    </location>
</feature>
<sequence>MALKLFSSLHTIPYLLIFLSPSLAAVPESPSTRVSPETICKSTPYPSFCKTFLSPNGTGNIYDYGRFSARRSLSTASTFLSLVDRYLSRPSTLSETTIRALEDCRLLAGLNMDFLSSAIQTINSTTNLPSLKADDVQTFLSAILTNQQTCLEGLESTASAGSVKNGLTTPLSNGTKQYSVSLALFSRGWVHKRKRSQGRKLLFADMEVGRHGRLPLRMSSRNREIFESVSRRHLLQTSTPDDILVRDMVVVSQDGTGNFTTINDAVEVAPNKTDISDGYFLIYVVSGVYEENVSIIKNKRNLMMMGDGINQTVITGNRSVVDGWTTFNSATFAVVGQGFVAVNITFRNTAGAIKHQAVAVRNGADLSTFYSCSFEGYQDTLYTHSLRQFYRECDIYGTVDFIFGNAAVVLQNCNLYPRLPMQGQFNAITAQGRIDPNQNTGTSIHNCTIRAADDLASSNGTTKTYLGRPWKEYSRTVYMQSFMDSLIDPTGWREWSGDFALSTLYYAEFNNTGPGSVTTNRVTWPGYLVIDAMDAANFTVSNFIIGDDCSPVSKAILLQPWGIDRASQSNMSLSAYGHVSGENVGNGAKRKKRFAIIGVASLILVAMVVAVAVGVSRSHGGNGKSGGGGEMSTSMKAIKVICQPTDYKEACIDSLSSTAGNTTNPKDLIKVAFKVAMNHINDAVNHSAVLIELEKDPRASQALNNCHELMDYAIDDLQNSFERLGGFDISKFDDLLGDLKIWLSAAITYQETCLDGFENTTSNAGESMRKALKTAGELTSNSLAIVTDISSVLTSLQVPILSRRLLSEESELPVPDNGEFPSWVSGGKRRLLAAVPEDIKPDVVVAKDGSGMYKTINEALNDIPVKSNLTFVIYIKEGVYEEEVQINKTMTHVMMIGDGPTKTKITGSKNFIDGTPTFKTATVAVLGEGFIGKDIGFENTAGAAKHQAVALRVQSDMSIFYNCQMDAYQDTLYTHTHRQFYRDCTISGTIDFIFGNAAAVFQNCKMVVRKPLENQQCIVTAQGRKERREPTALVLQNCTITADPLYFPLRKTIRSYLGRPWKEYSRTIIMQSQIDDLIQPEGWLPWMGDFALNTCFYTEYSNRGPGAAMEKRVTWRGIKKLTPQHAVDFTAGRFIKGDSWIKPTGIPYTSGLSAV</sequence>
<keyword evidence="17" id="KW-0812">Transmembrane</keyword>
<dbReference type="GO" id="GO:0042545">
    <property type="term" value="P:cell wall modification"/>
    <property type="evidence" value="ECO:0007669"/>
    <property type="project" value="InterPro"/>
</dbReference>
<evidence type="ECO:0000256" key="11">
    <source>
        <dbReference type="ARBA" id="ARBA00023157"/>
    </source>
</evidence>
<feature type="signal peptide" evidence="18">
    <location>
        <begin position="1"/>
        <end position="24"/>
    </location>
</feature>
<evidence type="ECO:0000256" key="13">
    <source>
        <dbReference type="ARBA" id="ARBA00023316"/>
    </source>
</evidence>
<dbReference type="EMBL" id="JABCRI010000014">
    <property type="protein sequence ID" value="KAF8394600.1"/>
    <property type="molecule type" value="Genomic_DNA"/>
</dbReference>
<dbReference type="InterPro" id="IPR011050">
    <property type="entry name" value="Pectin_lyase_fold/virulence"/>
</dbReference>
<comment type="catalytic activity">
    <reaction evidence="14">
        <text>[(1-&gt;4)-alpha-D-galacturonosyl methyl ester](n) + n H2O = [(1-&gt;4)-alpha-D-galacturonosyl](n) + n methanol + n H(+)</text>
        <dbReference type="Rhea" id="RHEA:22380"/>
        <dbReference type="Rhea" id="RHEA-COMP:14570"/>
        <dbReference type="Rhea" id="RHEA-COMP:14573"/>
        <dbReference type="ChEBI" id="CHEBI:15377"/>
        <dbReference type="ChEBI" id="CHEBI:15378"/>
        <dbReference type="ChEBI" id="CHEBI:17790"/>
        <dbReference type="ChEBI" id="CHEBI:140522"/>
        <dbReference type="ChEBI" id="CHEBI:140523"/>
        <dbReference type="EC" id="3.1.1.11"/>
    </reaction>
</comment>
<feature type="active site" evidence="16">
    <location>
        <position position="991"/>
    </location>
</feature>
<dbReference type="GO" id="GO:0030599">
    <property type="term" value="F:pectinesterase activity"/>
    <property type="evidence" value="ECO:0007669"/>
    <property type="project" value="UniProtKB-EC"/>
</dbReference>
<dbReference type="Gene3D" id="1.20.140.40">
    <property type="entry name" value="Invertase/pectin methylesterase inhibitor family protein"/>
    <property type="match status" value="2"/>
</dbReference>